<evidence type="ECO:0000256" key="4">
    <source>
        <dbReference type="ARBA" id="ARBA00023157"/>
    </source>
</evidence>
<dbReference type="EMBL" id="PXNN01000011">
    <property type="protein sequence ID" value="PSF08351.1"/>
    <property type="molecule type" value="Genomic_DNA"/>
</dbReference>
<dbReference type="RefSeq" id="WP_106670952.1">
    <property type="nucleotide sequence ID" value="NZ_BMFE01000001.1"/>
</dbReference>
<evidence type="ECO:0000256" key="6">
    <source>
        <dbReference type="SAM" id="MobiDB-lite"/>
    </source>
</evidence>
<keyword evidence="3" id="KW-0560">Oxidoreductase</keyword>
<sequence>MGEAKRRKHTGAPSPRSNSNKKPMIIAVSVAVVIAVIVGLYMTTRPPAPTSSTLPVAAPGAPGFPAALDQYGVSVGPDDAPVVVREFADYQCPACATFASASKRLKEEYVDTGKVRFVYFDLPLRQHPNAVPAAQAARCAGDQGQYWPMHDKLYSAQSEWSGTSNPTATFTRYANGLGLDERRFNRCLTTELHKEAVEDSLQVATQMRVMSTPTVMVDNIQLTRPGWGQLSAVVERELSKSED</sequence>
<evidence type="ECO:0000256" key="5">
    <source>
        <dbReference type="ARBA" id="ARBA00023284"/>
    </source>
</evidence>
<protein>
    <submittedName>
        <fullName evidence="9">Disulfide bond formation protein DsbA</fullName>
    </submittedName>
</protein>
<keyword evidence="7" id="KW-0812">Transmembrane</keyword>
<name>A0A2T1KE00_9GAMM</name>
<proteinExistence type="inferred from homology"/>
<feature type="compositionally biased region" description="Basic residues" evidence="6">
    <location>
        <begin position="1"/>
        <end position="10"/>
    </location>
</feature>
<evidence type="ECO:0000256" key="1">
    <source>
        <dbReference type="ARBA" id="ARBA00005791"/>
    </source>
</evidence>
<reference evidence="9 10" key="1">
    <citation type="submission" date="2018-03" db="EMBL/GenBank/DDBJ databases">
        <title>Marinobacter brunus sp. nov., a marine bacterium of Gamma-proteobacteria isolated from the surface seawater of the South China Sea.</title>
        <authorList>
            <person name="Cheng H."/>
            <person name="Wu Y.-H."/>
            <person name="Xamxidin M."/>
            <person name="Xu X.-W."/>
        </authorList>
    </citation>
    <scope>NUCLEOTIDE SEQUENCE [LARGE SCALE GENOMIC DNA]</scope>
    <source>
        <strain evidence="9 10">JCM 30472</strain>
    </source>
</reference>
<comment type="similarity">
    <text evidence="1">Belongs to the thioredoxin family. DsbA subfamily.</text>
</comment>
<feature type="region of interest" description="Disordered" evidence="6">
    <location>
        <begin position="1"/>
        <end position="20"/>
    </location>
</feature>
<organism evidence="9 10">
    <name type="scientific">Marinobacter halophilus</name>
    <dbReference type="NCBI Taxonomy" id="1323740"/>
    <lineage>
        <taxon>Bacteria</taxon>
        <taxon>Pseudomonadati</taxon>
        <taxon>Pseudomonadota</taxon>
        <taxon>Gammaproteobacteria</taxon>
        <taxon>Pseudomonadales</taxon>
        <taxon>Marinobacteraceae</taxon>
        <taxon>Marinobacter</taxon>
    </lineage>
</organism>
<keyword evidence="5" id="KW-0676">Redox-active center</keyword>
<dbReference type="GO" id="GO:0016491">
    <property type="term" value="F:oxidoreductase activity"/>
    <property type="evidence" value="ECO:0007669"/>
    <property type="project" value="UniProtKB-KW"/>
</dbReference>
<feature type="domain" description="Thioredoxin" evidence="8">
    <location>
        <begin position="42"/>
        <end position="206"/>
    </location>
</feature>
<gene>
    <name evidence="9" type="ORF">C7H08_06565</name>
</gene>
<evidence type="ECO:0000313" key="9">
    <source>
        <dbReference type="EMBL" id="PSF08351.1"/>
    </source>
</evidence>
<evidence type="ECO:0000256" key="3">
    <source>
        <dbReference type="ARBA" id="ARBA00023002"/>
    </source>
</evidence>
<dbReference type="InterPro" id="IPR013766">
    <property type="entry name" value="Thioredoxin_domain"/>
</dbReference>
<feature type="transmembrane region" description="Helical" evidence="7">
    <location>
        <begin position="24"/>
        <end position="42"/>
    </location>
</feature>
<evidence type="ECO:0000256" key="2">
    <source>
        <dbReference type="ARBA" id="ARBA00022729"/>
    </source>
</evidence>
<dbReference type="InterPro" id="IPR036249">
    <property type="entry name" value="Thioredoxin-like_sf"/>
</dbReference>
<dbReference type="Proteomes" id="UP000238385">
    <property type="component" value="Unassembled WGS sequence"/>
</dbReference>
<dbReference type="PANTHER" id="PTHR13887:SF14">
    <property type="entry name" value="DISULFIDE BOND FORMATION PROTEIN D"/>
    <property type="match status" value="1"/>
</dbReference>
<evidence type="ECO:0000256" key="7">
    <source>
        <dbReference type="SAM" id="Phobius"/>
    </source>
</evidence>
<dbReference type="SUPFAM" id="SSF52833">
    <property type="entry name" value="Thioredoxin-like"/>
    <property type="match status" value="1"/>
</dbReference>
<accession>A0A2T1KE00</accession>
<dbReference type="PANTHER" id="PTHR13887">
    <property type="entry name" value="GLUTATHIONE S-TRANSFERASE KAPPA"/>
    <property type="match status" value="1"/>
</dbReference>
<dbReference type="InterPro" id="IPR012336">
    <property type="entry name" value="Thioredoxin-like_fold"/>
</dbReference>
<dbReference type="Pfam" id="PF13462">
    <property type="entry name" value="Thioredoxin_4"/>
    <property type="match status" value="1"/>
</dbReference>
<keyword evidence="7" id="KW-1133">Transmembrane helix</keyword>
<dbReference type="AlphaFoldDB" id="A0A2T1KE00"/>
<dbReference type="PROSITE" id="PS51352">
    <property type="entry name" value="THIOREDOXIN_2"/>
    <property type="match status" value="1"/>
</dbReference>
<evidence type="ECO:0000259" key="8">
    <source>
        <dbReference type="PROSITE" id="PS51352"/>
    </source>
</evidence>
<comment type="caution">
    <text evidence="9">The sequence shown here is derived from an EMBL/GenBank/DDBJ whole genome shotgun (WGS) entry which is preliminary data.</text>
</comment>
<dbReference type="Gene3D" id="3.40.30.10">
    <property type="entry name" value="Glutaredoxin"/>
    <property type="match status" value="1"/>
</dbReference>
<keyword evidence="2" id="KW-0732">Signal</keyword>
<evidence type="ECO:0000313" key="10">
    <source>
        <dbReference type="Proteomes" id="UP000238385"/>
    </source>
</evidence>
<keyword evidence="4" id="KW-1015">Disulfide bond</keyword>
<dbReference type="OrthoDB" id="9780340at2"/>
<keyword evidence="10" id="KW-1185">Reference proteome</keyword>
<keyword evidence="7" id="KW-0472">Membrane</keyword>